<keyword evidence="6" id="KW-0418">Kinase</keyword>
<evidence type="ECO:0000256" key="2">
    <source>
        <dbReference type="ARBA" id="ARBA00022448"/>
    </source>
</evidence>
<organism evidence="8 9">
    <name type="scientific">Breznakia blatticola</name>
    <dbReference type="NCBI Taxonomy" id="1754012"/>
    <lineage>
        <taxon>Bacteria</taxon>
        <taxon>Bacillati</taxon>
        <taxon>Bacillota</taxon>
        <taxon>Erysipelotrichia</taxon>
        <taxon>Erysipelotrichales</taxon>
        <taxon>Erysipelotrichaceae</taxon>
        <taxon>Breznakia</taxon>
    </lineage>
</organism>
<evidence type="ECO:0000259" key="7">
    <source>
        <dbReference type="PROSITE" id="PS51094"/>
    </source>
</evidence>
<accession>A0A4R7ZFJ8</accession>
<dbReference type="Pfam" id="PF00359">
    <property type="entry name" value="PTS_EIIA_2"/>
    <property type="match status" value="1"/>
</dbReference>
<dbReference type="OrthoDB" id="369398at2"/>
<evidence type="ECO:0000256" key="3">
    <source>
        <dbReference type="ARBA" id="ARBA00022490"/>
    </source>
</evidence>
<dbReference type="GO" id="GO:0016301">
    <property type="term" value="F:kinase activity"/>
    <property type="evidence" value="ECO:0007669"/>
    <property type="project" value="UniProtKB-KW"/>
</dbReference>
<comment type="caution">
    <text evidence="8">The sequence shown here is derived from an EMBL/GenBank/DDBJ whole genome shotgun (WGS) entry which is preliminary data.</text>
</comment>
<dbReference type="InterPro" id="IPR002178">
    <property type="entry name" value="PTS_EIIA_type-2_dom"/>
</dbReference>
<evidence type="ECO:0000256" key="5">
    <source>
        <dbReference type="ARBA" id="ARBA00022683"/>
    </source>
</evidence>
<evidence type="ECO:0000256" key="1">
    <source>
        <dbReference type="ARBA" id="ARBA00004496"/>
    </source>
</evidence>
<keyword evidence="5" id="KW-0598">Phosphotransferase system</keyword>
<protein>
    <submittedName>
        <fullName evidence="8">PTS system ascorbate-specific IIA component</fullName>
    </submittedName>
</protein>
<evidence type="ECO:0000313" key="8">
    <source>
        <dbReference type="EMBL" id="TDW10208.1"/>
    </source>
</evidence>
<gene>
    <name evidence="8" type="ORF">EDD63_1577</name>
</gene>
<dbReference type="GO" id="GO:0005737">
    <property type="term" value="C:cytoplasm"/>
    <property type="evidence" value="ECO:0007669"/>
    <property type="project" value="UniProtKB-SubCell"/>
</dbReference>
<comment type="subcellular location">
    <subcellularLocation>
        <location evidence="1">Cytoplasm</location>
    </subcellularLocation>
</comment>
<evidence type="ECO:0000313" key="9">
    <source>
        <dbReference type="Proteomes" id="UP000294743"/>
    </source>
</evidence>
<sequence>MKNMLQRENVQIVESVKDWIDAIHVGVQPLIDGGYVEARYIDAIIENTEKFGPYYVLCKDLALLHASSEQGVLKKQLAITILRQPVRFKPDGFDVRLLVTLAASDSESHMQAMQAVSNIFTDEKRIEQLATAKTADDAYTQFIAAANE</sequence>
<dbReference type="Proteomes" id="UP000294743">
    <property type="component" value="Unassembled WGS sequence"/>
</dbReference>
<dbReference type="PANTHER" id="PTHR36203">
    <property type="entry name" value="ASCORBATE-SPECIFIC PTS SYSTEM EIIA COMPONENT"/>
    <property type="match status" value="1"/>
</dbReference>
<reference evidence="8 9" key="1">
    <citation type="submission" date="2019-03" db="EMBL/GenBank/DDBJ databases">
        <title>Genomic Encyclopedia of Type Strains, Phase IV (KMG-IV): sequencing the most valuable type-strain genomes for metagenomic binning, comparative biology and taxonomic classification.</title>
        <authorList>
            <person name="Goeker M."/>
        </authorList>
    </citation>
    <scope>NUCLEOTIDE SEQUENCE [LARGE SCALE GENOMIC DNA]</scope>
    <source>
        <strain evidence="8 9">DSM 28867</strain>
    </source>
</reference>
<keyword evidence="9" id="KW-1185">Reference proteome</keyword>
<dbReference type="PROSITE" id="PS51094">
    <property type="entry name" value="PTS_EIIA_TYPE_2"/>
    <property type="match status" value="1"/>
</dbReference>
<dbReference type="PANTHER" id="PTHR36203:SF4">
    <property type="entry name" value="MANNITOL-SPECIFIC CRYPTIC PHOSPHOTRANSFERASE ENZYME IIA COMPONENT"/>
    <property type="match status" value="1"/>
</dbReference>
<feature type="domain" description="PTS EIIA type-2" evidence="7">
    <location>
        <begin position="3"/>
        <end position="146"/>
    </location>
</feature>
<keyword evidence="4" id="KW-0808">Transferase</keyword>
<dbReference type="SUPFAM" id="SSF55804">
    <property type="entry name" value="Phoshotransferase/anion transport protein"/>
    <property type="match status" value="1"/>
</dbReference>
<dbReference type="CDD" id="cd00211">
    <property type="entry name" value="PTS_IIA_fru"/>
    <property type="match status" value="1"/>
</dbReference>
<evidence type="ECO:0000256" key="4">
    <source>
        <dbReference type="ARBA" id="ARBA00022679"/>
    </source>
</evidence>
<keyword evidence="2" id="KW-0813">Transport</keyword>
<dbReference type="EMBL" id="SODD01000057">
    <property type="protein sequence ID" value="TDW10208.1"/>
    <property type="molecule type" value="Genomic_DNA"/>
</dbReference>
<dbReference type="InterPro" id="IPR051351">
    <property type="entry name" value="Ascorbate-PTS_EIIA_comp"/>
</dbReference>
<dbReference type="GO" id="GO:0009401">
    <property type="term" value="P:phosphoenolpyruvate-dependent sugar phosphotransferase system"/>
    <property type="evidence" value="ECO:0007669"/>
    <property type="project" value="UniProtKB-KW"/>
</dbReference>
<proteinExistence type="predicted"/>
<name>A0A4R7ZFJ8_9FIRM</name>
<dbReference type="AlphaFoldDB" id="A0A4R7ZFJ8"/>
<evidence type="ECO:0000256" key="6">
    <source>
        <dbReference type="ARBA" id="ARBA00022777"/>
    </source>
</evidence>
<dbReference type="InterPro" id="IPR016152">
    <property type="entry name" value="PTrfase/Anion_transptr"/>
</dbReference>
<keyword evidence="3" id="KW-0963">Cytoplasm</keyword>
<dbReference type="RefSeq" id="WP_134171293.1">
    <property type="nucleotide sequence ID" value="NZ_SODD01000057.1"/>
</dbReference>
<dbReference type="Gene3D" id="3.40.930.10">
    <property type="entry name" value="Mannitol-specific EII, Chain A"/>
    <property type="match status" value="1"/>
</dbReference>